<accession>A0ABR2JXJ7</accession>
<dbReference type="SUPFAM" id="SSF50985">
    <property type="entry name" value="RCC1/BLIP-II"/>
    <property type="match status" value="1"/>
</dbReference>
<dbReference type="InterPro" id="IPR009091">
    <property type="entry name" value="RCC1/BLIP-II"/>
</dbReference>
<dbReference type="Proteomes" id="UP001470230">
    <property type="component" value="Unassembled WGS sequence"/>
</dbReference>
<dbReference type="EMBL" id="JAPFFF010000009">
    <property type="protein sequence ID" value="KAK8883176.1"/>
    <property type="molecule type" value="Genomic_DNA"/>
</dbReference>
<proteinExistence type="predicted"/>
<comment type="caution">
    <text evidence="1">The sequence shown here is derived from an EMBL/GenBank/DDBJ whole genome shotgun (WGS) entry which is preliminary data.</text>
</comment>
<organism evidence="1 2">
    <name type="scientific">Tritrichomonas musculus</name>
    <dbReference type="NCBI Taxonomy" id="1915356"/>
    <lineage>
        <taxon>Eukaryota</taxon>
        <taxon>Metamonada</taxon>
        <taxon>Parabasalia</taxon>
        <taxon>Tritrichomonadida</taxon>
        <taxon>Tritrichomonadidae</taxon>
        <taxon>Tritrichomonas</taxon>
    </lineage>
</organism>
<evidence type="ECO:0000313" key="1">
    <source>
        <dbReference type="EMBL" id="KAK8883176.1"/>
    </source>
</evidence>
<dbReference type="Gene3D" id="2.130.10.30">
    <property type="entry name" value="Regulator of chromosome condensation 1/beta-lactamase-inhibitor protein II"/>
    <property type="match status" value="1"/>
</dbReference>
<name>A0ABR2JXJ7_9EUKA</name>
<evidence type="ECO:0000313" key="2">
    <source>
        <dbReference type="Proteomes" id="UP001470230"/>
    </source>
</evidence>
<protein>
    <submittedName>
        <fullName evidence="1">Uncharacterized protein</fullName>
    </submittedName>
</protein>
<reference evidence="1 2" key="1">
    <citation type="submission" date="2024-04" db="EMBL/GenBank/DDBJ databases">
        <title>Tritrichomonas musculus Genome.</title>
        <authorList>
            <person name="Alves-Ferreira E."/>
            <person name="Grigg M."/>
            <person name="Lorenzi H."/>
            <person name="Galac M."/>
        </authorList>
    </citation>
    <scope>NUCLEOTIDE SEQUENCE [LARGE SCALE GENOMIC DNA]</scope>
    <source>
        <strain evidence="1 2">EAF2021</strain>
    </source>
</reference>
<gene>
    <name evidence="1" type="ORF">M9Y10_045826</name>
</gene>
<keyword evidence="2" id="KW-1185">Reference proteome</keyword>
<sequence length="180" mass="19478">MIVSYGYHVLPTSNLDASSISSFSSFEDHSVAITSSGELLSIGRNSDGRISQSVPSKTLQDFIKYEIEDSQNHKCTPISAVCCNKCTIYLVSIQGDNKNHLFYASNKIKSNHPVILNIGNNNPIAIYGGYVNAAAISEEGSIIFIPQLIDNSSTINLEATSLPGEKKQSALHAVIIIFLL</sequence>